<accession>A0A9W7G937</accession>
<dbReference type="Proteomes" id="UP001165082">
    <property type="component" value="Unassembled WGS sequence"/>
</dbReference>
<dbReference type="OrthoDB" id="200494at2759"/>
<proteinExistence type="predicted"/>
<dbReference type="AlphaFoldDB" id="A0A9W7G937"/>
<evidence type="ECO:0000313" key="1">
    <source>
        <dbReference type="EMBL" id="GMI36748.1"/>
    </source>
</evidence>
<gene>
    <name evidence="1" type="ORF">TrRE_jg9653</name>
</gene>
<protein>
    <submittedName>
        <fullName evidence="1">Uncharacterized protein</fullName>
    </submittedName>
</protein>
<name>A0A9W7G937_9STRA</name>
<dbReference type="EMBL" id="BRXZ01007955">
    <property type="protein sequence ID" value="GMI36748.1"/>
    <property type="molecule type" value="Genomic_DNA"/>
</dbReference>
<reference evidence="1" key="1">
    <citation type="submission" date="2022-07" db="EMBL/GenBank/DDBJ databases">
        <title>Genome analysis of Parmales, a sister group of diatoms, reveals the evolutionary specialization of diatoms from phago-mixotrophs to photoautotrophs.</title>
        <authorList>
            <person name="Ban H."/>
            <person name="Sato S."/>
            <person name="Yoshikawa S."/>
            <person name="Kazumasa Y."/>
            <person name="Nakamura Y."/>
            <person name="Ichinomiya M."/>
            <person name="Saitoh K."/>
            <person name="Sato N."/>
            <person name="Blanc-Mathieu R."/>
            <person name="Endo H."/>
            <person name="Kuwata A."/>
            <person name="Ogata H."/>
        </authorList>
    </citation>
    <scope>NUCLEOTIDE SEQUENCE</scope>
</reference>
<keyword evidence="2" id="KW-1185">Reference proteome</keyword>
<evidence type="ECO:0000313" key="2">
    <source>
        <dbReference type="Proteomes" id="UP001165082"/>
    </source>
</evidence>
<comment type="caution">
    <text evidence="1">The sequence shown here is derived from an EMBL/GenBank/DDBJ whole genome shotgun (WGS) entry which is preliminary data.</text>
</comment>
<organism evidence="1 2">
    <name type="scientific">Triparma retinervis</name>
    <dbReference type="NCBI Taxonomy" id="2557542"/>
    <lineage>
        <taxon>Eukaryota</taxon>
        <taxon>Sar</taxon>
        <taxon>Stramenopiles</taxon>
        <taxon>Ochrophyta</taxon>
        <taxon>Bolidophyceae</taxon>
        <taxon>Parmales</taxon>
        <taxon>Triparmaceae</taxon>
        <taxon>Triparma</taxon>
    </lineage>
</organism>
<sequence>MSTSLKSPRKGNALVLVIALVLGLYVQYHDIPVGAALRNALAIREVVPRSFELDHLARHFVNDTTILITAKDTCSQTLDVLEDLRTQIPGVTTIRISLPTTLGCNRILDSSMDAVLSLFPDTVVTYRDNFNPFAAWRLDSVHVETKYTMLMHNDVYFIDKGGVLKIYETMRKMDRKGYRVVVPMIYEREGNVTLSPHAVHSDLHIDPTTTPPTLGHMMDLRKGLTRWSDQMSSGDQTHFLEDHAFMVTTEFIDKLIDPGSAFTMEYIDMYLNMMHEDGIKPYFDPDVRIEFRVRHDDLSLGDIPYMAGRRSEINALGNHRYLEKKWKAQFFFTSAWNYIKFATMRDTHSYSVDEATPDFVEDAGCFKNMLFFTWFEFIGMNHYDGKRLWALERDLCEKKDPARQILSFVKTASRSSIYYCLRNKMQDLSALSQLIQSGTDREVSSYYCDGVTMDEDYNDQRCSFDIDFDPEDELTKWSGKLHSVQNIVKQLML</sequence>